<gene>
    <name evidence="2" type="ORF">POL58_17210</name>
</gene>
<keyword evidence="3" id="KW-1185">Reference proteome</keyword>
<proteinExistence type="predicted"/>
<comment type="caution">
    <text evidence="2">The sequence shown here is derived from an EMBL/GenBank/DDBJ whole genome shotgun (WGS) entry which is preliminary data.</text>
</comment>
<organism evidence="2 3">
    <name type="scientific">Nannocystis radixulma</name>
    <dbReference type="NCBI Taxonomy" id="2995305"/>
    <lineage>
        <taxon>Bacteria</taxon>
        <taxon>Pseudomonadati</taxon>
        <taxon>Myxococcota</taxon>
        <taxon>Polyangia</taxon>
        <taxon>Nannocystales</taxon>
        <taxon>Nannocystaceae</taxon>
        <taxon>Nannocystis</taxon>
    </lineage>
</organism>
<evidence type="ECO:0000313" key="3">
    <source>
        <dbReference type="Proteomes" id="UP001217838"/>
    </source>
</evidence>
<protein>
    <submittedName>
        <fullName evidence="2">Outer membrane beta-barrel domain-containing protein</fullName>
    </submittedName>
</protein>
<dbReference type="RefSeq" id="WP_271999304.1">
    <property type="nucleotide sequence ID" value="NZ_JAQNDN010000008.1"/>
</dbReference>
<evidence type="ECO:0000256" key="1">
    <source>
        <dbReference type="SAM" id="SignalP"/>
    </source>
</evidence>
<sequence>MHRIRSLTVLAASLVAITLLPDTAQAKRKSPLEGKPVVVRKLELRKLRFGITPFVGMSLSQTFVHKGYAGGKLHFDFTDWIGIQAKFAYGVINRDAKLLKALNDESGGLPRGIPPMSEGNQSLAPARLLADYNSPAPLLHDFQSGLTRNNWLASFDVVFKPFSGKLGLFSGIFTEYDMYLFAGLGLANFGRHYPNQKSTTELLGLPNDPKDINNYCRPSPTSDPNSECYLHPVKADTGIKVGPSFGGGVNIFLADFAALNLDVHDIMTYNNAAGLNATTTDVPPKVDKQDANWNHNVMFSLGVTFYFPPKAKRSQLKIGGGKPAGAK</sequence>
<dbReference type="EMBL" id="JAQNDN010000008">
    <property type="protein sequence ID" value="MDC0669497.1"/>
    <property type="molecule type" value="Genomic_DNA"/>
</dbReference>
<evidence type="ECO:0000313" key="2">
    <source>
        <dbReference type="EMBL" id="MDC0669497.1"/>
    </source>
</evidence>
<accession>A0ABT5B5X8</accession>
<feature type="chain" id="PRO_5045879380" evidence="1">
    <location>
        <begin position="27"/>
        <end position="327"/>
    </location>
</feature>
<dbReference type="InterPro" id="IPR030820">
    <property type="entry name" value="OMP_myx_plus_Proteobacteria"/>
</dbReference>
<keyword evidence="1" id="KW-0732">Signal</keyword>
<feature type="signal peptide" evidence="1">
    <location>
        <begin position="1"/>
        <end position="26"/>
    </location>
</feature>
<reference evidence="2 3" key="1">
    <citation type="submission" date="2022-11" db="EMBL/GenBank/DDBJ databases">
        <title>Minimal conservation of predation-associated metabolite biosynthetic gene clusters underscores biosynthetic potential of Myxococcota including descriptions for ten novel species: Archangium lansinium sp. nov., Myxococcus landrumus sp. nov., Nannocystis bai.</title>
        <authorList>
            <person name="Ahearne A."/>
            <person name="Stevens C."/>
            <person name="Dowd S."/>
        </authorList>
    </citation>
    <scope>NUCLEOTIDE SEQUENCE [LARGE SCALE GENOMIC DNA]</scope>
    <source>
        <strain evidence="2 3">NCELM</strain>
    </source>
</reference>
<name>A0ABT5B5X8_9BACT</name>
<dbReference type="Proteomes" id="UP001217838">
    <property type="component" value="Unassembled WGS sequence"/>
</dbReference>
<dbReference type="NCBIfam" id="TIGR04565">
    <property type="entry name" value="OMP_myx_plus"/>
    <property type="match status" value="1"/>
</dbReference>